<reference evidence="3 4" key="1">
    <citation type="journal article" date="2014" name="BMC Genomics">
        <title>Comparative genomics of the major fungal agents of human and animal Sporotrichosis: Sporothrix schenckii and Sporothrix brasiliensis.</title>
        <authorList>
            <person name="Teixeira M.M."/>
            <person name="de Almeida L.G."/>
            <person name="Kubitschek-Barreira P."/>
            <person name="Alves F.L."/>
            <person name="Kioshima E.S."/>
            <person name="Abadio A.K."/>
            <person name="Fernandes L."/>
            <person name="Derengowski L.S."/>
            <person name="Ferreira K.S."/>
            <person name="Souza R.C."/>
            <person name="Ruiz J.C."/>
            <person name="de Andrade N.C."/>
            <person name="Paes H.C."/>
            <person name="Nicola A.M."/>
            <person name="Albuquerque P."/>
            <person name="Gerber A.L."/>
            <person name="Martins V.P."/>
            <person name="Peconick L.D."/>
            <person name="Neto A.V."/>
            <person name="Chaucanez C.B."/>
            <person name="Silva P.A."/>
            <person name="Cunha O.L."/>
            <person name="de Oliveira F.F."/>
            <person name="dos Santos T.C."/>
            <person name="Barros A.L."/>
            <person name="Soares M.A."/>
            <person name="de Oliveira L.M."/>
            <person name="Marini M.M."/>
            <person name="Villalobos-Duno H."/>
            <person name="Cunha M.M."/>
            <person name="de Hoog S."/>
            <person name="da Silveira J.F."/>
            <person name="Henrissat B."/>
            <person name="Nino-Vega G.A."/>
            <person name="Cisalpino P.S."/>
            <person name="Mora-Montes H.M."/>
            <person name="Almeida S.R."/>
            <person name="Stajich J.E."/>
            <person name="Lopes-Bezerra L.M."/>
            <person name="Vasconcelos A.T."/>
            <person name="Felipe M.S."/>
        </authorList>
    </citation>
    <scope>NUCLEOTIDE SEQUENCE [LARGE SCALE GENOMIC DNA]</scope>
    <source>
        <strain evidence="3 4">5110</strain>
    </source>
</reference>
<dbReference type="InterPro" id="IPR039961">
    <property type="entry name" value="Nuo9.5"/>
</dbReference>
<protein>
    <submittedName>
        <fullName evidence="3">NADH dehydrogenase</fullName>
    </submittedName>
</protein>
<dbReference type="OrthoDB" id="2093409at2759"/>
<keyword evidence="2" id="KW-0472">Membrane</keyword>
<evidence type="ECO:0000313" key="3">
    <source>
        <dbReference type="EMBL" id="KIH94575.1"/>
    </source>
</evidence>
<evidence type="ECO:0000313" key="4">
    <source>
        <dbReference type="Proteomes" id="UP000031575"/>
    </source>
</evidence>
<feature type="transmembrane region" description="Helical" evidence="2">
    <location>
        <begin position="25"/>
        <end position="43"/>
    </location>
</feature>
<dbReference type="EMBL" id="AWTV01000004">
    <property type="protein sequence ID" value="KIH94575.1"/>
    <property type="molecule type" value="Genomic_DNA"/>
</dbReference>
<evidence type="ECO:0000256" key="2">
    <source>
        <dbReference type="SAM" id="Phobius"/>
    </source>
</evidence>
<comment type="caution">
    <text evidence="3">The sequence shown here is derived from an EMBL/GenBank/DDBJ whole genome shotgun (WGS) entry which is preliminary data.</text>
</comment>
<keyword evidence="2" id="KW-0812">Transmembrane</keyword>
<proteinExistence type="predicted"/>
<gene>
    <name evidence="3" type="ORF">SPBR_06285</name>
</gene>
<dbReference type="Proteomes" id="UP000031575">
    <property type="component" value="Unassembled WGS sequence"/>
</dbReference>
<keyword evidence="2" id="KW-1133">Transmembrane helix</keyword>
<keyword evidence="4" id="KW-1185">Reference proteome</keyword>
<name>A0A0C2J6H3_9PEZI</name>
<organism evidence="3 4">
    <name type="scientific">Sporothrix brasiliensis 5110</name>
    <dbReference type="NCBI Taxonomy" id="1398154"/>
    <lineage>
        <taxon>Eukaryota</taxon>
        <taxon>Fungi</taxon>
        <taxon>Dikarya</taxon>
        <taxon>Ascomycota</taxon>
        <taxon>Pezizomycotina</taxon>
        <taxon>Sordariomycetes</taxon>
        <taxon>Sordariomycetidae</taxon>
        <taxon>Ophiostomatales</taxon>
        <taxon>Ophiostomataceae</taxon>
        <taxon>Sporothrix</taxon>
    </lineage>
</organism>
<dbReference type="AlphaFoldDB" id="A0A0C2J6H3"/>
<dbReference type="VEuPathDB" id="FungiDB:SPBR_06285"/>
<dbReference type="GeneID" id="63679468"/>
<dbReference type="PANTHER" id="PTHR38488:SF1">
    <property type="entry name" value="OXIDOREDUCTASE 9.5 KDA SUBUNIT, PUTATIVE (AFU_ORTHOLOGUE AFUA_5G08980)-RELATED"/>
    <property type="match status" value="1"/>
</dbReference>
<feature type="region of interest" description="Disordered" evidence="1">
    <location>
        <begin position="60"/>
        <end position="82"/>
    </location>
</feature>
<dbReference type="PANTHER" id="PTHR38488">
    <property type="entry name" value="OXIDOREDUCTASE 9.5 KDA SUBUNIT, PUTATIVE (AFU_ORTHOLOGUE AFUA_5G08980)-RELATED"/>
    <property type="match status" value="1"/>
</dbReference>
<accession>A0A0C2J6H3</accession>
<dbReference type="RefSeq" id="XP_040622585.1">
    <property type="nucleotide sequence ID" value="XM_040764547.1"/>
</dbReference>
<sequence length="82" mass="9126">MSSTIPRFYAGPIRYCRWAARERPAYFWSCVIAAGAPLSFVIAPPIRRLIGDENPPAIPMTYPIPSGPRKQLSGFDDDANDK</sequence>
<dbReference type="HOGENOM" id="CLU_166990_0_1_1"/>
<dbReference type="CDD" id="cd22903">
    <property type="entry name" value="NI9M"/>
    <property type="match status" value="1"/>
</dbReference>
<evidence type="ECO:0000256" key="1">
    <source>
        <dbReference type="SAM" id="MobiDB-lite"/>
    </source>
</evidence>